<sequence length="65" mass="7466">MLFINTNYVLGHYQIFIPRGPWANAIISSDSFCTGSCKYKNMGAYIKPSDDDVLECDELIKKYYC</sequence>
<evidence type="ECO:0000313" key="1">
    <source>
        <dbReference type="EMBL" id="CEG11127.1"/>
    </source>
</evidence>
<reference evidence="1" key="1">
    <citation type="submission" date="2014-09" db="EMBL/GenBank/DDBJ databases">
        <authorList>
            <person name="Probst J Alexander"/>
        </authorList>
    </citation>
    <scope>NUCLEOTIDE SEQUENCE</scope>
</reference>
<dbReference type="Gene3D" id="2.40.40.20">
    <property type="match status" value="1"/>
</dbReference>
<dbReference type="EMBL" id="CCXY01000024">
    <property type="protein sequence ID" value="CEG11127.1"/>
    <property type="molecule type" value="Genomic_DNA"/>
</dbReference>
<organism evidence="1">
    <name type="scientific">groundwater metagenome</name>
    <dbReference type="NCBI Taxonomy" id="717931"/>
    <lineage>
        <taxon>unclassified sequences</taxon>
        <taxon>metagenomes</taxon>
        <taxon>ecological metagenomes</taxon>
    </lineage>
</organism>
<name>A0A098E5W7_9ZZZZ</name>
<proteinExistence type="predicted"/>
<accession>A0A098E5W7</accession>
<protein>
    <submittedName>
        <fullName evidence="1">Uncharacterized protein</fullName>
    </submittedName>
</protein>
<dbReference type="AlphaFoldDB" id="A0A098E5W7"/>
<gene>
    <name evidence="1" type="ORF">MSIBF_A120004</name>
</gene>